<name>A0A8X7CSK2_9ARAC</name>
<evidence type="ECO:0000313" key="1">
    <source>
        <dbReference type="EMBL" id="GFY79401.1"/>
    </source>
</evidence>
<dbReference type="EMBL" id="BMAV01023562">
    <property type="protein sequence ID" value="GFY79401.1"/>
    <property type="molecule type" value="Genomic_DNA"/>
</dbReference>
<comment type="caution">
    <text evidence="1">The sequence shown here is derived from an EMBL/GenBank/DDBJ whole genome shotgun (WGS) entry which is preliminary data.</text>
</comment>
<organism evidence="1 2">
    <name type="scientific">Trichonephila inaurata madagascariensis</name>
    <dbReference type="NCBI Taxonomy" id="2747483"/>
    <lineage>
        <taxon>Eukaryota</taxon>
        <taxon>Metazoa</taxon>
        <taxon>Ecdysozoa</taxon>
        <taxon>Arthropoda</taxon>
        <taxon>Chelicerata</taxon>
        <taxon>Arachnida</taxon>
        <taxon>Araneae</taxon>
        <taxon>Araneomorphae</taxon>
        <taxon>Entelegynae</taxon>
        <taxon>Araneoidea</taxon>
        <taxon>Nephilidae</taxon>
        <taxon>Trichonephila</taxon>
        <taxon>Trichonephila inaurata</taxon>
    </lineage>
</organism>
<dbReference type="Proteomes" id="UP000886998">
    <property type="component" value="Unassembled WGS sequence"/>
</dbReference>
<dbReference type="OrthoDB" id="6366777at2759"/>
<accession>A0A8X7CSK2</accession>
<proteinExistence type="predicted"/>
<dbReference type="AlphaFoldDB" id="A0A8X7CSK2"/>
<reference evidence="1" key="1">
    <citation type="submission" date="2020-08" db="EMBL/GenBank/DDBJ databases">
        <title>Multicomponent nature underlies the extraordinary mechanical properties of spider dragline silk.</title>
        <authorList>
            <person name="Kono N."/>
            <person name="Nakamura H."/>
            <person name="Mori M."/>
            <person name="Yoshida Y."/>
            <person name="Ohtoshi R."/>
            <person name="Malay A.D."/>
            <person name="Moran D.A.P."/>
            <person name="Tomita M."/>
            <person name="Numata K."/>
            <person name="Arakawa K."/>
        </authorList>
    </citation>
    <scope>NUCLEOTIDE SEQUENCE</scope>
</reference>
<keyword evidence="2" id="KW-1185">Reference proteome</keyword>
<evidence type="ECO:0000313" key="2">
    <source>
        <dbReference type="Proteomes" id="UP000886998"/>
    </source>
</evidence>
<protein>
    <submittedName>
        <fullName evidence="1">Uncharacterized protein</fullName>
    </submittedName>
</protein>
<gene>
    <name evidence="1" type="primary">NCL1_43674</name>
    <name evidence="1" type="ORF">TNIN_330061</name>
</gene>
<sequence>MFFFSCLPIGSCKSYGHSCLGGHGKRNSPPLFGLDMLFPQVFKPRNIFPSSDGRIMEEKDVYSYPKGYPDTMKLIYPKN</sequence>